<evidence type="ECO:0008006" key="4">
    <source>
        <dbReference type="Google" id="ProtNLM"/>
    </source>
</evidence>
<dbReference type="Proteomes" id="UP001500433">
    <property type="component" value="Unassembled WGS sequence"/>
</dbReference>
<dbReference type="SUPFAM" id="SSF54427">
    <property type="entry name" value="NTF2-like"/>
    <property type="match status" value="1"/>
</dbReference>
<evidence type="ECO:0000313" key="2">
    <source>
        <dbReference type="EMBL" id="GAA4900228.1"/>
    </source>
</evidence>
<organism evidence="2 3">
    <name type="scientific">Flaviramulus aquimarinus</name>
    <dbReference type="NCBI Taxonomy" id="1170456"/>
    <lineage>
        <taxon>Bacteria</taxon>
        <taxon>Pseudomonadati</taxon>
        <taxon>Bacteroidota</taxon>
        <taxon>Flavobacteriia</taxon>
        <taxon>Flavobacteriales</taxon>
        <taxon>Flavobacteriaceae</taxon>
        <taxon>Flaviramulus</taxon>
    </lineage>
</organism>
<dbReference type="EMBL" id="BAABJH010000007">
    <property type="protein sequence ID" value="GAA4900228.1"/>
    <property type="molecule type" value="Genomic_DNA"/>
</dbReference>
<comment type="caution">
    <text evidence="2">The sequence shown here is derived from an EMBL/GenBank/DDBJ whole genome shotgun (WGS) entry which is preliminary data.</text>
</comment>
<evidence type="ECO:0000313" key="3">
    <source>
        <dbReference type="Proteomes" id="UP001500433"/>
    </source>
</evidence>
<sequence>MMKKLFAFLFISIFSFNVQAQDIPKAESKEVIEFKTDSTSVLTLDSTIKTLYAVISGEKGEERNWAQFRYLFKPNAKLIPSGKDKNGTYQVRYMSPDDYINSSGSWLVENGFFEKEINRKVDTFGNITQLFSTYESFHSETDEKPFMRGINSIQLLNDGKRWWIINIYWTQESDENPIPKTYLPTNN</sequence>
<keyword evidence="3" id="KW-1185">Reference proteome</keyword>
<protein>
    <recommendedName>
        <fullName evidence="4">Nuclear transport factor 2 family protein</fullName>
    </recommendedName>
</protein>
<keyword evidence="1" id="KW-0732">Signal</keyword>
<evidence type="ECO:0000256" key="1">
    <source>
        <dbReference type="SAM" id="SignalP"/>
    </source>
</evidence>
<dbReference type="InterPro" id="IPR032710">
    <property type="entry name" value="NTF2-like_dom_sf"/>
</dbReference>
<dbReference type="Gene3D" id="3.10.450.50">
    <property type="match status" value="1"/>
</dbReference>
<proteinExistence type="predicted"/>
<name>A0ABP9FEV6_9FLAO</name>
<accession>A0ABP9FEV6</accession>
<reference evidence="3" key="1">
    <citation type="journal article" date="2019" name="Int. J. Syst. Evol. Microbiol.">
        <title>The Global Catalogue of Microorganisms (GCM) 10K type strain sequencing project: providing services to taxonomists for standard genome sequencing and annotation.</title>
        <authorList>
            <consortium name="The Broad Institute Genomics Platform"/>
            <consortium name="The Broad Institute Genome Sequencing Center for Infectious Disease"/>
            <person name="Wu L."/>
            <person name="Ma J."/>
        </authorList>
    </citation>
    <scope>NUCLEOTIDE SEQUENCE [LARGE SCALE GENOMIC DNA]</scope>
    <source>
        <strain evidence="3">JCM 18274</strain>
    </source>
</reference>
<gene>
    <name evidence="2" type="ORF">GCM10023311_27180</name>
</gene>
<feature type="signal peptide" evidence="1">
    <location>
        <begin position="1"/>
        <end position="20"/>
    </location>
</feature>
<feature type="chain" id="PRO_5046887223" description="Nuclear transport factor 2 family protein" evidence="1">
    <location>
        <begin position="21"/>
        <end position="187"/>
    </location>
</feature>